<reference evidence="4 5" key="1">
    <citation type="submission" date="2020-08" db="EMBL/GenBank/DDBJ databases">
        <title>Functional genomics of gut bacteria from endangered species of beetles.</title>
        <authorList>
            <person name="Carlos-Shanley C."/>
        </authorList>
    </citation>
    <scope>NUCLEOTIDE SEQUENCE [LARGE SCALE GENOMIC DNA]</scope>
    <source>
        <strain evidence="4 5">S00124</strain>
    </source>
</reference>
<dbReference type="PIRSF" id="PIRSF029644">
    <property type="entry name" value="UCP029644"/>
    <property type="match status" value="1"/>
</dbReference>
<evidence type="ECO:0000313" key="5">
    <source>
        <dbReference type="Proteomes" id="UP000562492"/>
    </source>
</evidence>
<evidence type="ECO:0000256" key="1">
    <source>
        <dbReference type="SAM" id="MobiDB-lite"/>
    </source>
</evidence>
<feature type="region of interest" description="Disordered" evidence="1">
    <location>
        <begin position="438"/>
        <end position="468"/>
    </location>
</feature>
<organism evidence="4 5">
    <name type="scientific">Comamonas odontotermitis</name>
    <dbReference type="NCBI Taxonomy" id="379895"/>
    <lineage>
        <taxon>Bacteria</taxon>
        <taxon>Pseudomonadati</taxon>
        <taxon>Pseudomonadota</taxon>
        <taxon>Betaproteobacteria</taxon>
        <taxon>Burkholderiales</taxon>
        <taxon>Comamonadaceae</taxon>
        <taxon>Comamonas</taxon>
    </lineage>
</organism>
<feature type="domain" description="LysM" evidence="3">
    <location>
        <begin position="36"/>
        <end position="83"/>
    </location>
</feature>
<keyword evidence="5" id="KW-1185">Reference proteome</keyword>
<name>A0ABR6RHH1_9BURK</name>
<dbReference type="InterPro" id="IPR006860">
    <property type="entry name" value="FecR"/>
</dbReference>
<feature type="chain" id="PRO_5046933921" description="LysM domain-containing protein" evidence="2">
    <location>
        <begin position="28"/>
        <end position="571"/>
    </location>
</feature>
<dbReference type="SMART" id="SM00257">
    <property type="entry name" value="LysM"/>
    <property type="match status" value="1"/>
</dbReference>
<dbReference type="Proteomes" id="UP000562492">
    <property type="component" value="Unassembled WGS sequence"/>
</dbReference>
<dbReference type="InterPro" id="IPR018392">
    <property type="entry name" value="LysM"/>
</dbReference>
<dbReference type="Pfam" id="PF01476">
    <property type="entry name" value="LysM"/>
    <property type="match status" value="1"/>
</dbReference>
<gene>
    <name evidence="4" type="ORF">HNP33_002694</name>
</gene>
<dbReference type="Pfam" id="PF04773">
    <property type="entry name" value="FecR"/>
    <property type="match status" value="1"/>
</dbReference>
<dbReference type="PROSITE" id="PS51782">
    <property type="entry name" value="LYSM"/>
    <property type="match status" value="1"/>
</dbReference>
<dbReference type="RefSeq" id="WP_184709147.1">
    <property type="nucleotide sequence ID" value="NZ_JACHKZ010000016.1"/>
</dbReference>
<dbReference type="InterPro" id="IPR016930">
    <property type="entry name" value="UCP029644"/>
</dbReference>
<proteinExistence type="predicted"/>
<dbReference type="Gene3D" id="2.60.40.10">
    <property type="entry name" value="Immunoglobulins"/>
    <property type="match status" value="2"/>
</dbReference>
<dbReference type="InterPro" id="IPR036779">
    <property type="entry name" value="LysM_dom_sf"/>
</dbReference>
<dbReference type="Gene3D" id="3.10.350.10">
    <property type="entry name" value="LysM domain"/>
    <property type="match status" value="1"/>
</dbReference>
<evidence type="ECO:0000313" key="4">
    <source>
        <dbReference type="EMBL" id="MBB6578610.1"/>
    </source>
</evidence>
<dbReference type="PANTHER" id="PTHR38731">
    <property type="entry name" value="LIPL45-RELATED LIPOPROTEIN-RELATED"/>
    <property type="match status" value="1"/>
</dbReference>
<dbReference type="InterPro" id="IPR013783">
    <property type="entry name" value="Ig-like_fold"/>
</dbReference>
<dbReference type="EMBL" id="JACHKZ010000016">
    <property type="protein sequence ID" value="MBB6578610.1"/>
    <property type="molecule type" value="Genomic_DNA"/>
</dbReference>
<evidence type="ECO:0000259" key="3">
    <source>
        <dbReference type="PROSITE" id="PS51782"/>
    </source>
</evidence>
<sequence>MFVNLHVTLPVSLLIALGVLLPRAAVAASADQLPDIQHKVQPGDTLEGVAKRYLKDPQQWRALGELNQVRYPTRLPVGSTIVIPARLVGYQNAVAEYVQGDAQSRSPHMGGDGGWQRLVQGAVLTEGDELKVAPGSFVTLKFADGSSVRINEKSELKLSEMRKNQRTQEQQSVLNLNKGGIESQVTPAIEQRRKRKFEIKTPMATTSVRGTVFSVSISDSGEAITAVDHGVVAVAGSAAARETAVKAGRGIAVQNNGHVGAIVDQLAAPSLQGNPPVFEDADFLTIQLSPVEQARQYQVKLAHDADMRQVVRSQRFDTPLAKFPGVEDGNYYVAARAIDSQQIPGRPHVETIKVKATPVPPLYSSPAPDGLIGISDGALTCTEGGKDVIGYRIQVAASTNFAQPLADSGVVAECQTAITKLAAGSYYWRAASVRKAADGSQDQGPFSKPQAFKAGTNPASLSADALSPGDMDAPNQLQLFWTGEPGQKYNLQLARNEQFNAPLSTVQLDQPRWVSDELTPGDYFVRIQVLDPSGLKSRYSAARKLTVESAITTGYGSMLKSDDGKPVQSPR</sequence>
<comment type="caution">
    <text evidence="4">The sequence shown here is derived from an EMBL/GenBank/DDBJ whole genome shotgun (WGS) entry which is preliminary data.</text>
</comment>
<evidence type="ECO:0000256" key="2">
    <source>
        <dbReference type="SAM" id="SignalP"/>
    </source>
</evidence>
<dbReference type="Gene3D" id="2.60.120.1440">
    <property type="match status" value="1"/>
</dbReference>
<dbReference type="SUPFAM" id="SSF54106">
    <property type="entry name" value="LysM domain"/>
    <property type="match status" value="1"/>
</dbReference>
<keyword evidence="2" id="KW-0732">Signal</keyword>
<protein>
    <recommendedName>
        <fullName evidence="3">LysM domain-containing protein</fullName>
    </recommendedName>
</protein>
<feature type="signal peptide" evidence="2">
    <location>
        <begin position="1"/>
        <end position="27"/>
    </location>
</feature>
<dbReference type="CDD" id="cd00118">
    <property type="entry name" value="LysM"/>
    <property type="match status" value="1"/>
</dbReference>
<accession>A0ABR6RHH1</accession>